<evidence type="ECO:0000313" key="2">
    <source>
        <dbReference type="EMBL" id="PHJ18714.1"/>
    </source>
</evidence>
<evidence type="ECO:0000313" key="3">
    <source>
        <dbReference type="Proteomes" id="UP000221165"/>
    </source>
</evidence>
<keyword evidence="3" id="KW-1185">Reference proteome</keyword>
<dbReference type="RefSeq" id="XP_067920420.1">
    <property type="nucleotide sequence ID" value="XM_068067602.1"/>
</dbReference>
<organism evidence="2 3">
    <name type="scientific">Cystoisospora suis</name>
    <dbReference type="NCBI Taxonomy" id="483139"/>
    <lineage>
        <taxon>Eukaryota</taxon>
        <taxon>Sar</taxon>
        <taxon>Alveolata</taxon>
        <taxon>Apicomplexa</taxon>
        <taxon>Conoidasida</taxon>
        <taxon>Coccidia</taxon>
        <taxon>Eucoccidiorida</taxon>
        <taxon>Eimeriorina</taxon>
        <taxon>Sarcocystidae</taxon>
        <taxon>Cystoisospora</taxon>
    </lineage>
</organism>
<feature type="compositionally biased region" description="Low complexity" evidence="1">
    <location>
        <begin position="224"/>
        <end position="245"/>
    </location>
</feature>
<dbReference type="Proteomes" id="UP000221165">
    <property type="component" value="Unassembled WGS sequence"/>
</dbReference>
<feature type="compositionally biased region" description="Polar residues" evidence="1">
    <location>
        <begin position="365"/>
        <end position="377"/>
    </location>
</feature>
<feature type="compositionally biased region" description="Basic and acidic residues" evidence="1">
    <location>
        <begin position="285"/>
        <end position="299"/>
    </location>
</feature>
<name>A0A2C6KQJ0_9APIC</name>
<evidence type="ECO:0000256" key="1">
    <source>
        <dbReference type="SAM" id="MobiDB-lite"/>
    </source>
</evidence>
<dbReference type="EMBL" id="MIGC01003937">
    <property type="protein sequence ID" value="PHJ18714.1"/>
    <property type="molecule type" value="Genomic_DNA"/>
</dbReference>
<feature type="region of interest" description="Disordered" evidence="1">
    <location>
        <begin position="278"/>
        <end position="308"/>
    </location>
</feature>
<protein>
    <submittedName>
        <fullName evidence="2">Ppg3</fullName>
    </submittedName>
</protein>
<feature type="region of interest" description="Disordered" evidence="1">
    <location>
        <begin position="190"/>
        <end position="245"/>
    </location>
</feature>
<dbReference type="GeneID" id="94430813"/>
<feature type="compositionally biased region" description="Low complexity" evidence="1">
    <location>
        <begin position="348"/>
        <end position="358"/>
    </location>
</feature>
<comment type="caution">
    <text evidence="2">The sequence shown here is derived from an EMBL/GenBank/DDBJ whole genome shotgun (WGS) entry which is preliminary data.</text>
</comment>
<feature type="region of interest" description="Disordered" evidence="1">
    <location>
        <begin position="1"/>
        <end position="46"/>
    </location>
</feature>
<feature type="compositionally biased region" description="Low complexity" evidence="1">
    <location>
        <begin position="401"/>
        <end position="418"/>
    </location>
</feature>
<dbReference type="AlphaFoldDB" id="A0A2C6KQJ0"/>
<feature type="compositionally biased region" description="Polar residues" evidence="1">
    <location>
        <begin position="501"/>
        <end position="521"/>
    </location>
</feature>
<feature type="compositionally biased region" description="Polar residues" evidence="1">
    <location>
        <begin position="92"/>
        <end position="101"/>
    </location>
</feature>
<gene>
    <name evidence="2" type="ORF">CSUI_007457</name>
</gene>
<dbReference type="VEuPathDB" id="ToxoDB:CSUI_007457"/>
<proteinExistence type="predicted"/>
<feature type="region of interest" description="Disordered" evidence="1">
    <location>
        <begin position="75"/>
        <end position="131"/>
    </location>
</feature>
<dbReference type="OrthoDB" id="332025at2759"/>
<reference evidence="2 3" key="1">
    <citation type="journal article" date="2017" name="Int. J. Parasitol.">
        <title>The genome of the protozoan parasite Cystoisospora suis and a reverse vaccinology approach to identify vaccine candidates.</title>
        <authorList>
            <person name="Palmieri N."/>
            <person name="Shrestha A."/>
            <person name="Ruttkowski B."/>
            <person name="Beck T."/>
            <person name="Vogl C."/>
            <person name="Tomley F."/>
            <person name="Blake D.P."/>
            <person name="Joachim A."/>
        </authorList>
    </citation>
    <scope>NUCLEOTIDE SEQUENCE [LARGE SCALE GENOMIC DNA]</scope>
    <source>
        <strain evidence="2 3">Wien I</strain>
    </source>
</reference>
<feature type="compositionally biased region" description="Gly residues" evidence="1">
    <location>
        <begin position="454"/>
        <end position="465"/>
    </location>
</feature>
<sequence>MSGPPPPSSHNSYTQRHTPQGWAVVQTPEDSREGPSLGVNSPGPSICPIFSSSTPVTAFPHPFCSEHFLSGLGDSHRNASVSSFGRHDSAGSGLSQNSGQGDSAPSVASSVGSGGGRKVSRPLGALRTSTSVPNFFQSKRVSLLKKKTLSSGERLSREGAFWGGDLFETEEDSAQTPCSPRTSGLLSAATLNRSTSHSSGLPSAVCALPGNSAKGGSGSLQRGPSPSSTPLTQSAPASSSSSWKSSFFSRKQSGKLVGLGGELGGSCPDLVALEAAASPLGGSRTESEAHTPSSIEKDLTSFPDSVSTEESYPAVTLAGLVPPTGLSYEGGMGMRSRFSQVKSYPSFSSFQQSGFTTTSPPPSLSRIQASELEQSPLAQYPGKVELPSSMWAHRPSRGRVSRSSESQASASLSSKAPAPWTPPQKHNAPFSGLSRRLSIRKLRPAASSPRGVSSGSGEGVGGGGVLRQDSNESDYGNFDKNALRVGDISAVPEEVPAQVDSAYSNSTGGSDVSSDGESTSKLADIPAPSFHVAPRGASP</sequence>
<accession>A0A2C6KQJ0</accession>
<feature type="compositionally biased region" description="Polar residues" evidence="1">
    <location>
        <begin position="190"/>
        <end position="201"/>
    </location>
</feature>
<feature type="region of interest" description="Disordered" evidence="1">
    <location>
        <begin position="348"/>
        <end position="539"/>
    </location>
</feature>
<feature type="compositionally biased region" description="Polar residues" evidence="1">
    <location>
        <begin position="9"/>
        <end position="18"/>
    </location>
</feature>